<name>A0A1J7IGB2_9PEZI</name>
<organism evidence="1 2">
    <name type="scientific">Coniochaeta ligniaria NRRL 30616</name>
    <dbReference type="NCBI Taxonomy" id="1408157"/>
    <lineage>
        <taxon>Eukaryota</taxon>
        <taxon>Fungi</taxon>
        <taxon>Dikarya</taxon>
        <taxon>Ascomycota</taxon>
        <taxon>Pezizomycotina</taxon>
        <taxon>Sordariomycetes</taxon>
        <taxon>Sordariomycetidae</taxon>
        <taxon>Coniochaetales</taxon>
        <taxon>Coniochaetaceae</taxon>
        <taxon>Coniochaeta</taxon>
    </lineage>
</organism>
<gene>
    <name evidence="1" type="ORF">CONLIGDRAFT_683427</name>
</gene>
<dbReference type="AlphaFoldDB" id="A0A1J7IGB2"/>
<dbReference type="EMBL" id="KV875100">
    <property type="protein sequence ID" value="OIW26445.1"/>
    <property type="molecule type" value="Genomic_DNA"/>
</dbReference>
<reference evidence="1 2" key="1">
    <citation type="submission" date="2016-10" db="EMBL/GenBank/DDBJ databases">
        <title>Draft genome sequence of Coniochaeta ligniaria NRRL30616, a lignocellulolytic fungus for bioabatement of inhibitors in plant biomass hydrolysates.</title>
        <authorList>
            <consortium name="DOE Joint Genome Institute"/>
            <person name="Jimenez D.J."/>
            <person name="Hector R.E."/>
            <person name="Riley R."/>
            <person name="Sun H."/>
            <person name="Grigoriev I.V."/>
            <person name="Van Elsas J.D."/>
            <person name="Nichols N.N."/>
        </authorList>
    </citation>
    <scope>NUCLEOTIDE SEQUENCE [LARGE SCALE GENOMIC DNA]</scope>
    <source>
        <strain evidence="1 2">NRRL 30616</strain>
    </source>
</reference>
<keyword evidence="2" id="KW-1185">Reference proteome</keyword>
<evidence type="ECO:0000313" key="2">
    <source>
        <dbReference type="Proteomes" id="UP000182658"/>
    </source>
</evidence>
<protein>
    <submittedName>
        <fullName evidence="1">Uncharacterized protein</fullName>
    </submittedName>
</protein>
<accession>A0A1J7IGB2</accession>
<sequence>MFTSTYRATGFTSPFYIYLFFGEGVVVKNRAKLEFLDRHIAVKGLGAILAHQTSATGHNIRAHIQHHKD</sequence>
<proteinExistence type="predicted"/>
<dbReference type="Proteomes" id="UP000182658">
    <property type="component" value="Unassembled WGS sequence"/>
</dbReference>
<dbReference type="InParanoid" id="A0A1J7IGB2"/>
<evidence type="ECO:0000313" key="1">
    <source>
        <dbReference type="EMBL" id="OIW26445.1"/>
    </source>
</evidence>